<keyword evidence="13 20" id="KW-1133">Transmembrane helix</keyword>
<keyword evidence="17" id="KW-0325">Glycoprotein</keyword>
<keyword evidence="9 20" id="KW-0812">Transmembrane</keyword>
<comment type="similarity">
    <text evidence="5">Belongs to the glycosyltransferase 14 family. XylT subfamily.</text>
</comment>
<dbReference type="GO" id="GO:0050650">
    <property type="term" value="P:chondroitin sulfate proteoglycan biosynthetic process"/>
    <property type="evidence" value="ECO:0007669"/>
    <property type="project" value="TreeGrafter"/>
</dbReference>
<comment type="caution">
    <text evidence="21">The sequence shown here is derived from an EMBL/GenBank/DDBJ whole genome shotgun (WGS) entry which is preliminary data.</text>
</comment>
<comment type="pathway">
    <text evidence="3">Glycan metabolism; chondroitin sulfate biosynthesis.</text>
</comment>
<protein>
    <recommendedName>
        <fullName evidence="6">protein xylosyltransferase</fullName>
        <ecNumber evidence="6">2.4.2.26</ecNumber>
    </recommendedName>
    <alternativeName>
        <fullName evidence="18">Peptide O-xylosyltransferase</fullName>
    </alternativeName>
</protein>
<keyword evidence="12" id="KW-0735">Signal-anchor</keyword>
<evidence type="ECO:0000256" key="5">
    <source>
        <dbReference type="ARBA" id="ARBA00010195"/>
    </source>
</evidence>
<evidence type="ECO:0000256" key="19">
    <source>
        <dbReference type="ARBA" id="ARBA00047847"/>
    </source>
</evidence>
<evidence type="ECO:0000256" key="15">
    <source>
        <dbReference type="ARBA" id="ARBA00023136"/>
    </source>
</evidence>
<dbReference type="Proteomes" id="UP001515480">
    <property type="component" value="Unassembled WGS sequence"/>
</dbReference>
<evidence type="ECO:0000313" key="22">
    <source>
        <dbReference type="Proteomes" id="UP001515480"/>
    </source>
</evidence>
<keyword evidence="14" id="KW-0333">Golgi apparatus</keyword>
<dbReference type="AlphaFoldDB" id="A0AB34J1N7"/>
<evidence type="ECO:0000256" key="11">
    <source>
        <dbReference type="ARBA" id="ARBA00022824"/>
    </source>
</evidence>
<dbReference type="PANTHER" id="PTHR46025:SF3">
    <property type="entry name" value="XYLOSYLTRANSFERASE OXT"/>
    <property type="match status" value="1"/>
</dbReference>
<dbReference type="GO" id="GO:0015012">
    <property type="term" value="P:heparan sulfate proteoglycan biosynthetic process"/>
    <property type="evidence" value="ECO:0007669"/>
    <property type="project" value="TreeGrafter"/>
</dbReference>
<evidence type="ECO:0000256" key="4">
    <source>
        <dbReference type="ARBA" id="ARBA00005093"/>
    </source>
</evidence>
<evidence type="ECO:0000256" key="10">
    <source>
        <dbReference type="ARBA" id="ARBA00022723"/>
    </source>
</evidence>
<evidence type="ECO:0000256" key="17">
    <source>
        <dbReference type="ARBA" id="ARBA00023180"/>
    </source>
</evidence>
<proteinExistence type="inferred from homology"/>
<evidence type="ECO:0000256" key="6">
    <source>
        <dbReference type="ARBA" id="ARBA00011972"/>
    </source>
</evidence>
<evidence type="ECO:0000256" key="3">
    <source>
        <dbReference type="ARBA" id="ARBA00004840"/>
    </source>
</evidence>
<reference evidence="21 22" key="1">
    <citation type="journal article" date="2024" name="Science">
        <title>Giant polyketide synthase enzymes in the biosynthesis of giant marine polyether toxins.</title>
        <authorList>
            <person name="Fallon T.R."/>
            <person name="Shende V.V."/>
            <person name="Wierzbicki I.H."/>
            <person name="Pendleton A.L."/>
            <person name="Watervoot N.F."/>
            <person name="Auber R.P."/>
            <person name="Gonzalez D.J."/>
            <person name="Wisecaver J.H."/>
            <person name="Moore B.S."/>
        </authorList>
    </citation>
    <scope>NUCLEOTIDE SEQUENCE [LARGE SCALE GENOMIC DNA]</scope>
    <source>
        <strain evidence="21 22">12B1</strain>
    </source>
</reference>
<evidence type="ECO:0000256" key="20">
    <source>
        <dbReference type="SAM" id="Phobius"/>
    </source>
</evidence>
<keyword evidence="22" id="KW-1185">Reference proteome</keyword>
<dbReference type="EMBL" id="JBGBPQ010000015">
    <property type="protein sequence ID" value="KAL1510836.1"/>
    <property type="molecule type" value="Genomic_DNA"/>
</dbReference>
<keyword evidence="10" id="KW-0479">Metal-binding</keyword>
<dbReference type="PANTHER" id="PTHR46025">
    <property type="entry name" value="XYLOSYLTRANSFERASE OXT"/>
    <property type="match status" value="1"/>
</dbReference>
<evidence type="ECO:0000256" key="2">
    <source>
        <dbReference type="ARBA" id="ARBA00004648"/>
    </source>
</evidence>
<comment type="subcellular location">
    <subcellularLocation>
        <location evidence="2">Endoplasmic reticulum membrane</location>
        <topology evidence="2">Single-pass type II membrane protein</topology>
    </subcellularLocation>
    <subcellularLocation>
        <location evidence="1">Golgi apparatus membrane</location>
        <topology evidence="1">Single-pass type II membrane protein</topology>
    </subcellularLocation>
</comment>
<evidence type="ECO:0000256" key="9">
    <source>
        <dbReference type="ARBA" id="ARBA00022692"/>
    </source>
</evidence>
<accession>A0AB34J1N7</accession>
<sequence length="742" mass="82052">MPVSSGAGFGRFRRRPAMLQLNLTDFRGLPLPLASDQARQCAAAVERRVSRRAADVPLLLDPLSPLPIADAAAPRPAVRLVYFILASRAYAYETINRNVRALQHPDALAGGRTNQSNLFLLHLDAKMPPAAAARLRAGLHSRPDVYELRQRRAVMWSGFSMVLALLDAMASLLARQLRFDVFINLSDADLTLRTDAEIRGFFARFPGRSILSIVQRSRDPRRYRMHESFRKFCWVECDGGGAFVVWSPSGAKLDAAAVIGKSKCCWSRSAPILYSQVPLKCANEELPEVFHGSQWASLHRSLVEHIVLHPVARRVVRGMENTLLPDEALLQARLLRAFTLAAPSLSPLHSRRAFTLLAPSLSPRLHSRRAFTLAAPSLSPRLHSPRAFTLAALSLSSRLHSRRAFTLAASLSPRLHSPRAFTLAAPSLSPRLPSRRAFTLLAPSLSPRLHSPRAFTLLAPSLSPRLHSPRAFTLAAPSLSPRLHSRRAFTLAAPSLSPRLHSRRAFTLAAPSLSPRRHSRRGAPHGARSIIANHLRFIEWPQLHGDANKYWASLGPQFHGGPMVLNVSLLRDKAIRTSAMFARKVDPSIYSDVLPVWDRWMALKLLTQRAADGQPPIAHSLLASDSKLLGNLPAPTEHEFDAIAPSHIPPDDPLPVAGDMHRPSAHGQYAHLGDVAAFDARDTETNSHSSVMGFLVVWMSLLLIGAACFMCRIVARETEFGRWLLVHLVRSWTGHSHDSKRF</sequence>
<evidence type="ECO:0000256" key="18">
    <source>
        <dbReference type="ARBA" id="ARBA00042865"/>
    </source>
</evidence>
<gene>
    <name evidence="21" type="ORF">AB1Y20_007119</name>
</gene>
<comment type="pathway">
    <text evidence="4">Glycan metabolism; heparan sulfate biosynthesis.</text>
</comment>
<dbReference type="InterPro" id="IPR003406">
    <property type="entry name" value="Glyco_trans_14"/>
</dbReference>
<name>A0AB34J1N7_PRYPA</name>
<evidence type="ECO:0000256" key="1">
    <source>
        <dbReference type="ARBA" id="ARBA00004323"/>
    </source>
</evidence>
<evidence type="ECO:0000256" key="13">
    <source>
        <dbReference type="ARBA" id="ARBA00022989"/>
    </source>
</evidence>
<comment type="catalytic activity">
    <reaction evidence="19">
        <text>UDP-alpha-D-xylose + L-seryl-[protein] = 3-O-(beta-D-xylosyl)-L-seryl-[protein] + UDP + H(+)</text>
        <dbReference type="Rhea" id="RHEA:50192"/>
        <dbReference type="Rhea" id="RHEA-COMP:9863"/>
        <dbReference type="Rhea" id="RHEA-COMP:12567"/>
        <dbReference type="ChEBI" id="CHEBI:15378"/>
        <dbReference type="ChEBI" id="CHEBI:29999"/>
        <dbReference type="ChEBI" id="CHEBI:57632"/>
        <dbReference type="ChEBI" id="CHEBI:58223"/>
        <dbReference type="ChEBI" id="CHEBI:132085"/>
        <dbReference type="EC" id="2.4.2.26"/>
    </reaction>
</comment>
<dbReference type="GO" id="GO:0030158">
    <property type="term" value="F:protein xylosyltransferase activity"/>
    <property type="evidence" value="ECO:0007669"/>
    <property type="project" value="UniProtKB-EC"/>
</dbReference>
<evidence type="ECO:0000313" key="21">
    <source>
        <dbReference type="EMBL" id="KAL1510836.1"/>
    </source>
</evidence>
<organism evidence="21 22">
    <name type="scientific">Prymnesium parvum</name>
    <name type="common">Toxic golden alga</name>
    <dbReference type="NCBI Taxonomy" id="97485"/>
    <lineage>
        <taxon>Eukaryota</taxon>
        <taxon>Haptista</taxon>
        <taxon>Haptophyta</taxon>
        <taxon>Prymnesiophyceae</taxon>
        <taxon>Prymnesiales</taxon>
        <taxon>Prymnesiaceae</taxon>
        <taxon>Prymnesium</taxon>
    </lineage>
</organism>
<feature type="transmembrane region" description="Helical" evidence="20">
    <location>
        <begin position="691"/>
        <end position="715"/>
    </location>
</feature>
<dbReference type="GO" id="GO:0000139">
    <property type="term" value="C:Golgi membrane"/>
    <property type="evidence" value="ECO:0007669"/>
    <property type="project" value="UniProtKB-SubCell"/>
</dbReference>
<evidence type="ECO:0000256" key="14">
    <source>
        <dbReference type="ARBA" id="ARBA00023034"/>
    </source>
</evidence>
<evidence type="ECO:0000256" key="7">
    <source>
        <dbReference type="ARBA" id="ARBA00022676"/>
    </source>
</evidence>
<dbReference type="Pfam" id="PF02485">
    <property type="entry name" value="Branch"/>
    <property type="match status" value="1"/>
</dbReference>
<keyword evidence="7" id="KW-0328">Glycosyltransferase</keyword>
<dbReference type="GO" id="GO:0046872">
    <property type="term" value="F:metal ion binding"/>
    <property type="evidence" value="ECO:0007669"/>
    <property type="project" value="UniProtKB-KW"/>
</dbReference>
<keyword evidence="15 20" id="KW-0472">Membrane</keyword>
<dbReference type="GO" id="GO:0005789">
    <property type="term" value="C:endoplasmic reticulum membrane"/>
    <property type="evidence" value="ECO:0007669"/>
    <property type="project" value="UniProtKB-SubCell"/>
</dbReference>
<keyword evidence="11" id="KW-0256">Endoplasmic reticulum</keyword>
<dbReference type="InterPro" id="IPR043538">
    <property type="entry name" value="XYLT"/>
</dbReference>
<evidence type="ECO:0000256" key="16">
    <source>
        <dbReference type="ARBA" id="ARBA00023157"/>
    </source>
</evidence>
<dbReference type="EC" id="2.4.2.26" evidence="6"/>
<evidence type="ECO:0000256" key="8">
    <source>
        <dbReference type="ARBA" id="ARBA00022679"/>
    </source>
</evidence>
<keyword evidence="8" id="KW-0808">Transferase</keyword>
<evidence type="ECO:0000256" key="12">
    <source>
        <dbReference type="ARBA" id="ARBA00022968"/>
    </source>
</evidence>
<keyword evidence="16" id="KW-1015">Disulfide bond</keyword>